<dbReference type="FunFam" id="1.20.58.1120:FF:000002">
    <property type="entry name" value="Dynein heavy chain 9, axonemal"/>
    <property type="match status" value="1"/>
</dbReference>
<keyword evidence="5" id="KW-0677">Repeat</keyword>
<feature type="domain" description="Dynein heavy chain AAA 5 extension" evidence="22">
    <location>
        <begin position="2311"/>
        <end position="2428"/>
    </location>
</feature>
<dbReference type="InterPro" id="IPR026983">
    <property type="entry name" value="DHC"/>
</dbReference>
<feature type="coiled-coil region" evidence="14">
    <location>
        <begin position="1299"/>
        <end position="1333"/>
    </location>
</feature>
<dbReference type="FunFam" id="3.40.50.300:FF:000049">
    <property type="entry name" value="Dynein, axonemal, heavy chain 5"/>
    <property type="match status" value="1"/>
</dbReference>
<keyword evidence="7" id="KW-0067">ATP-binding</keyword>
<keyword evidence="12" id="KW-0206">Cytoskeleton</keyword>
<dbReference type="FunFam" id="1.10.8.720:FF:000002">
    <property type="entry name" value="Dynein heavy chain 9, axonemal"/>
    <property type="match status" value="1"/>
</dbReference>
<dbReference type="Gene3D" id="1.10.472.130">
    <property type="match status" value="1"/>
</dbReference>
<dbReference type="SUPFAM" id="SSF52540">
    <property type="entry name" value="P-loop containing nucleoside triphosphate hydrolases"/>
    <property type="match status" value="4"/>
</dbReference>
<evidence type="ECO:0000259" key="18">
    <source>
        <dbReference type="Pfam" id="PF12774"/>
    </source>
</evidence>
<keyword evidence="13" id="KW-0966">Cell projection</keyword>
<dbReference type="GO" id="GO:0005524">
    <property type="term" value="F:ATP binding"/>
    <property type="evidence" value="ECO:0007669"/>
    <property type="project" value="UniProtKB-KW"/>
</dbReference>
<evidence type="ECO:0000256" key="10">
    <source>
        <dbReference type="ARBA" id="ARBA00023069"/>
    </source>
</evidence>
<dbReference type="InterPro" id="IPR042222">
    <property type="entry name" value="Dynein_2_N"/>
</dbReference>
<dbReference type="InterPro" id="IPR013602">
    <property type="entry name" value="Dynein_heavy_linker"/>
</dbReference>
<feature type="domain" description="Dynein heavy chain AAA module D4" evidence="20">
    <location>
        <begin position="2768"/>
        <end position="2912"/>
    </location>
</feature>
<evidence type="ECO:0000256" key="14">
    <source>
        <dbReference type="SAM" id="Coils"/>
    </source>
</evidence>
<comment type="similarity">
    <text evidence="2">Belongs to the dynein heavy chain family.</text>
</comment>
<dbReference type="FunFam" id="3.40.50.300:FF:000667">
    <property type="entry name" value="Dynein axonemal heavy chain 11"/>
    <property type="match status" value="1"/>
</dbReference>
<dbReference type="InterPro" id="IPR035699">
    <property type="entry name" value="AAA_6"/>
</dbReference>
<dbReference type="PANTHER" id="PTHR45703:SF8">
    <property type="entry name" value="DYNEINS HEAVY CHAIN"/>
    <property type="match status" value="1"/>
</dbReference>
<dbReference type="FunFam" id="3.40.50.300:FF:000411">
    <property type="entry name" value="dynein heavy chain 17, axonemal"/>
    <property type="match status" value="1"/>
</dbReference>
<dbReference type="Pfam" id="PF12774">
    <property type="entry name" value="AAA_6"/>
    <property type="match status" value="1"/>
</dbReference>
<feature type="domain" description="Dynein heavy chain linker" evidence="17">
    <location>
        <begin position="1341"/>
        <end position="1498"/>
    </location>
</feature>
<dbReference type="Gene3D" id="1.20.920.20">
    <property type="match status" value="1"/>
</dbReference>
<comment type="caution">
    <text evidence="25">The sequence shown here is derived from an EMBL/GenBank/DDBJ whole genome shotgun (WGS) entry which is preliminary data.</text>
</comment>
<evidence type="ECO:0000259" key="22">
    <source>
        <dbReference type="Pfam" id="PF17852"/>
    </source>
</evidence>
<dbReference type="GO" id="GO:0005930">
    <property type="term" value="C:axoneme"/>
    <property type="evidence" value="ECO:0007669"/>
    <property type="project" value="UniProtKB-SubCell"/>
</dbReference>
<dbReference type="InterPro" id="IPR013594">
    <property type="entry name" value="Dynein_heavy_tail"/>
</dbReference>
<evidence type="ECO:0000256" key="11">
    <source>
        <dbReference type="ARBA" id="ARBA00023175"/>
    </source>
</evidence>
<dbReference type="Pfam" id="PF03028">
    <property type="entry name" value="Dynein_heavy"/>
    <property type="match status" value="1"/>
</dbReference>
<dbReference type="GO" id="GO:0051959">
    <property type="term" value="F:dynein light intermediate chain binding"/>
    <property type="evidence" value="ECO:0007669"/>
    <property type="project" value="InterPro"/>
</dbReference>
<dbReference type="GO" id="GO:0030286">
    <property type="term" value="C:dynein complex"/>
    <property type="evidence" value="ECO:0007669"/>
    <property type="project" value="UniProtKB-KW"/>
</dbReference>
<dbReference type="Pfam" id="PF12781">
    <property type="entry name" value="AAA_9"/>
    <property type="match status" value="1"/>
</dbReference>
<dbReference type="InterPro" id="IPR042228">
    <property type="entry name" value="Dynein_linker_3"/>
</dbReference>
<feature type="domain" description="Dynein heavy chain linker" evidence="17">
    <location>
        <begin position="1500"/>
        <end position="1693"/>
    </location>
</feature>
<evidence type="ECO:0000256" key="6">
    <source>
        <dbReference type="ARBA" id="ARBA00022741"/>
    </source>
</evidence>
<dbReference type="InterPro" id="IPR042219">
    <property type="entry name" value="AAA_lid_11_sf"/>
</dbReference>
<evidence type="ECO:0000256" key="1">
    <source>
        <dbReference type="ARBA" id="ARBA00004430"/>
    </source>
</evidence>
<feature type="domain" description="Dynein heavy chain tail" evidence="16">
    <location>
        <begin position="297"/>
        <end position="859"/>
    </location>
</feature>
<dbReference type="InterPro" id="IPR041466">
    <property type="entry name" value="Dynein_AAA5_ext"/>
</dbReference>
<dbReference type="OrthoDB" id="447173at2759"/>
<dbReference type="Pfam" id="PF17857">
    <property type="entry name" value="AAA_lid_1"/>
    <property type="match status" value="1"/>
</dbReference>
<dbReference type="FunFam" id="3.40.50.300:FF:000219">
    <property type="entry name" value="Dynein axonemal heavy chain 17"/>
    <property type="match status" value="1"/>
</dbReference>
<name>A0A8J2HMC2_COTCN</name>
<evidence type="ECO:0000259" key="17">
    <source>
        <dbReference type="Pfam" id="PF08393"/>
    </source>
</evidence>
<keyword evidence="26" id="KW-1185">Reference proteome</keyword>
<keyword evidence="11" id="KW-0505">Motor protein</keyword>
<dbReference type="Pfam" id="PF12777">
    <property type="entry name" value="MT"/>
    <property type="match status" value="1"/>
</dbReference>
<dbReference type="InterPro" id="IPR024317">
    <property type="entry name" value="Dynein_heavy_chain_D4_dom"/>
</dbReference>
<gene>
    <name evidence="25" type="ORF">HICCMSTLAB_LOCUS10309</name>
</gene>
<evidence type="ECO:0000259" key="20">
    <source>
        <dbReference type="Pfam" id="PF12780"/>
    </source>
</evidence>
<dbReference type="InterPro" id="IPR041228">
    <property type="entry name" value="Dynein_C"/>
</dbReference>
<dbReference type="Pfam" id="PF12775">
    <property type="entry name" value="AAA_7"/>
    <property type="match status" value="1"/>
</dbReference>
<dbReference type="InterPro" id="IPR004273">
    <property type="entry name" value="Dynein_heavy_D6_P-loop"/>
</dbReference>
<dbReference type="GO" id="GO:0005874">
    <property type="term" value="C:microtubule"/>
    <property type="evidence" value="ECO:0007669"/>
    <property type="project" value="UniProtKB-KW"/>
</dbReference>
<dbReference type="EMBL" id="CAJNRD030001122">
    <property type="protein sequence ID" value="CAG5101236.1"/>
    <property type="molecule type" value="Genomic_DNA"/>
</dbReference>
<evidence type="ECO:0000259" key="16">
    <source>
        <dbReference type="Pfam" id="PF08385"/>
    </source>
</evidence>
<feature type="coiled-coil region" evidence="14">
    <location>
        <begin position="3182"/>
        <end position="3216"/>
    </location>
</feature>
<dbReference type="Pfam" id="PF12780">
    <property type="entry name" value="AAA_8"/>
    <property type="match status" value="1"/>
</dbReference>
<evidence type="ECO:0000259" key="24">
    <source>
        <dbReference type="Pfam" id="PF18199"/>
    </source>
</evidence>
<dbReference type="Gene3D" id="3.10.490.20">
    <property type="match status" value="1"/>
</dbReference>
<dbReference type="Proteomes" id="UP000786811">
    <property type="component" value="Unassembled WGS sequence"/>
</dbReference>
<dbReference type="FunFam" id="1.20.920.30:FF:000003">
    <property type="entry name" value="Dynein axonemal heavy chain 17"/>
    <property type="match status" value="1"/>
</dbReference>
<protein>
    <submittedName>
        <fullName evidence="25">Axonemal (Homo sapiens)</fullName>
    </submittedName>
</protein>
<dbReference type="FunFam" id="3.10.490.20:FF:000002">
    <property type="entry name" value="Dynein axonemal heavy chain 17"/>
    <property type="match status" value="1"/>
</dbReference>
<dbReference type="Gene3D" id="3.40.50.300">
    <property type="entry name" value="P-loop containing nucleotide triphosphate hydrolases"/>
    <property type="match status" value="5"/>
</dbReference>
<feature type="domain" description="Dynein heavy chain 3 AAA+ lid" evidence="23">
    <location>
        <begin position="2625"/>
        <end position="2723"/>
    </location>
</feature>
<dbReference type="GO" id="GO:0045505">
    <property type="term" value="F:dynein intermediate chain binding"/>
    <property type="evidence" value="ECO:0007669"/>
    <property type="project" value="InterPro"/>
</dbReference>
<dbReference type="FunFam" id="1.10.8.710:FF:000002">
    <property type="entry name" value="dynein heavy chain 17, axonemal"/>
    <property type="match status" value="1"/>
</dbReference>
<dbReference type="Gene3D" id="1.10.8.720">
    <property type="entry name" value="Region D6 of dynein motor"/>
    <property type="match status" value="1"/>
</dbReference>
<feature type="domain" description="Dynein heavy chain hydrolytic ATP-binding dynein motor region" evidence="18">
    <location>
        <begin position="1827"/>
        <end position="2153"/>
    </location>
</feature>
<evidence type="ECO:0000256" key="4">
    <source>
        <dbReference type="ARBA" id="ARBA00022701"/>
    </source>
</evidence>
<evidence type="ECO:0000256" key="3">
    <source>
        <dbReference type="ARBA" id="ARBA00022490"/>
    </source>
</evidence>
<dbReference type="Pfam" id="PF17852">
    <property type="entry name" value="Dynein_AAA_lid"/>
    <property type="match status" value="1"/>
</dbReference>
<dbReference type="Gene3D" id="3.20.180.20">
    <property type="entry name" value="Dynein heavy chain, N-terminal domain 2"/>
    <property type="match status" value="1"/>
</dbReference>
<dbReference type="Pfam" id="PF18199">
    <property type="entry name" value="Dynein_C"/>
    <property type="match status" value="1"/>
</dbReference>
<evidence type="ECO:0000313" key="26">
    <source>
        <dbReference type="Proteomes" id="UP000786811"/>
    </source>
</evidence>
<dbReference type="Gene3D" id="1.20.58.1120">
    <property type="match status" value="1"/>
</dbReference>
<dbReference type="GO" id="GO:0008569">
    <property type="term" value="F:minus-end-directed microtubule motor activity"/>
    <property type="evidence" value="ECO:0007669"/>
    <property type="project" value="InterPro"/>
</dbReference>
<comment type="subcellular location">
    <subcellularLocation>
        <location evidence="1">Cytoplasm</location>
        <location evidence="1">Cytoskeleton</location>
        <location evidence="1">Cilium axoneme</location>
    </subcellularLocation>
</comment>
<evidence type="ECO:0000256" key="5">
    <source>
        <dbReference type="ARBA" id="ARBA00022737"/>
    </source>
</evidence>
<evidence type="ECO:0000256" key="9">
    <source>
        <dbReference type="ARBA" id="ARBA00023054"/>
    </source>
</evidence>
<keyword evidence="8" id="KW-0243">Dynein</keyword>
<dbReference type="FunFam" id="3.20.180.20:FF:000001">
    <property type="entry name" value="Dynein axonemal heavy chain 5"/>
    <property type="match status" value="1"/>
</dbReference>
<feature type="domain" description="Dynein heavy chain C-terminal" evidence="24">
    <location>
        <begin position="4036"/>
        <end position="4281"/>
    </location>
</feature>
<evidence type="ECO:0000259" key="15">
    <source>
        <dbReference type="Pfam" id="PF03028"/>
    </source>
</evidence>
<feature type="coiled-coil region" evidence="14">
    <location>
        <begin position="307"/>
        <end position="334"/>
    </location>
</feature>
<dbReference type="Gene3D" id="6.10.140.1060">
    <property type="match status" value="1"/>
</dbReference>
<evidence type="ECO:0000256" key="12">
    <source>
        <dbReference type="ARBA" id="ARBA00023212"/>
    </source>
</evidence>
<feature type="domain" description="Dynein heavy chain coiled coil stalk" evidence="19">
    <location>
        <begin position="2999"/>
        <end position="3289"/>
    </location>
</feature>
<accession>A0A8J2HMC2</accession>
<keyword evidence="6" id="KW-0547">Nucleotide-binding</keyword>
<evidence type="ECO:0000256" key="13">
    <source>
        <dbReference type="ARBA" id="ARBA00023273"/>
    </source>
</evidence>
<feature type="domain" description="Dynein heavy chain region D6 P-loop" evidence="15">
    <location>
        <begin position="3777"/>
        <end position="3897"/>
    </location>
</feature>
<organism evidence="25 26">
    <name type="scientific">Cotesia congregata</name>
    <name type="common">Parasitoid wasp</name>
    <name type="synonym">Apanteles congregatus</name>
    <dbReference type="NCBI Taxonomy" id="51543"/>
    <lineage>
        <taxon>Eukaryota</taxon>
        <taxon>Metazoa</taxon>
        <taxon>Ecdysozoa</taxon>
        <taxon>Arthropoda</taxon>
        <taxon>Hexapoda</taxon>
        <taxon>Insecta</taxon>
        <taxon>Pterygota</taxon>
        <taxon>Neoptera</taxon>
        <taxon>Endopterygota</taxon>
        <taxon>Hymenoptera</taxon>
        <taxon>Apocrita</taxon>
        <taxon>Ichneumonoidea</taxon>
        <taxon>Braconidae</taxon>
        <taxon>Microgastrinae</taxon>
        <taxon>Cotesia</taxon>
    </lineage>
</organism>
<dbReference type="Gene3D" id="1.10.8.1220">
    <property type="match status" value="1"/>
</dbReference>
<evidence type="ECO:0000259" key="21">
    <source>
        <dbReference type="Pfam" id="PF12781"/>
    </source>
</evidence>
<proteinExistence type="inferred from homology"/>
<dbReference type="InterPro" id="IPR043157">
    <property type="entry name" value="Dynein_AAA1S"/>
</dbReference>
<evidence type="ECO:0000256" key="2">
    <source>
        <dbReference type="ARBA" id="ARBA00008887"/>
    </source>
</evidence>
<evidence type="ECO:0000256" key="8">
    <source>
        <dbReference type="ARBA" id="ARBA00023017"/>
    </source>
</evidence>
<dbReference type="Pfam" id="PF08393">
    <property type="entry name" value="DHC_N2"/>
    <property type="match status" value="2"/>
</dbReference>
<dbReference type="FunFam" id="1.10.8.1220:FF:000001">
    <property type="entry name" value="Dynein axonemal heavy chain 5"/>
    <property type="match status" value="1"/>
</dbReference>
<dbReference type="PANTHER" id="PTHR45703">
    <property type="entry name" value="DYNEIN HEAVY CHAIN"/>
    <property type="match status" value="1"/>
</dbReference>
<evidence type="ECO:0000313" key="25">
    <source>
        <dbReference type="EMBL" id="CAG5101236.1"/>
    </source>
</evidence>
<dbReference type="Pfam" id="PF08385">
    <property type="entry name" value="DHC_N1"/>
    <property type="match status" value="1"/>
</dbReference>
<sequence>MTYRNCSPISPSIPLLMAGLKKRTIVSMCPLAPCVPQPSPLWQVSDAQKIKKRNWWYKPTGDSLMGVLLNLYIPIIKNKGLNFWRVIKFLITVIVKQGAMHWIQMEEKEDKNDDPRVEFIYQYLVRSSKIKPDKWAKMLATEDLKNIIMNFFGSPEEYILTINVSSSGGIVPALGIQSDVKNKLSYFVKRQPVIITETNYREFLIPGDMSPKPVDELSILVQEVYVPVLTNPENSNDWPEIITEDVKKHVYDFQSSICQLQGKMTGHTLLSMPMGNEELFKMERLTNNEEIDLMLKSNIEEIVIRWLKQVNDVLEEAHEQVTFWQERLRNLESIYDQMCDPRVKKIAFLLELTKSSYLTSFETLFKNIITAIVEARDIYLHLKPLQSQFIEIESTDIEDLKLKLKQLLHLICLAWANSKHYCTTTNIIYLLNAVVNLFITQAIKYLDPGNLFQTDINDNLAKLTLVLDTIVNFRDLFDQFGANIHHYFKNSSVVPWTFHEKLVLERLIRFEKRLRQIQRIFEIANEYSKLERIEVGGFKGKILVDKINQVYDEFIKSYNELGSVEYDILFPEDDKFLNEITSFLTKVEEYDQKLGSIFDKAFAECHDIEKIIKLIYIIDPISQRPIIRFQLWHNYEKLLALIHNYLDEIKIDNYLVKQIVFDNNFVETENNSTKDQYFPPVAGKLCWLMKLQRHIDYPIDSIKLINHPIFVTQSGLDIINKHDQIQKLLDETEKKIFAEWCKKVPGICSENLAKPLFIVANDRSLKSNLNPELVAILKETKYMIMLAKDNLPKEALDLFARTKFFVDTTYNINLIVDWYNETRFSCSDVEFELLQEEIQMIDGMIDEGQINYNWNSLGEYKYIKIKAVNNVKDLMTSINDWAMTPILERKDRKANNLIAIGDRKDKFSKRYSTIEQTAAEINRVLEENYKLYFNILPESAYVSSDFELVKWKPYLSYIDQLVSKALIQAVSSSVCYILDETDPQADVHPLFEVNLCLEIPNISFHPSVEIEHPEGFYVFYEGLLFDIMKMGTLITRLDPDKFEHRENYGLDLVEEERIVFMLEETCNRVKEALTQAQEYGTIFEVYNWIWLDDRQEYLHYFLRFAKNLNHQERELLSHKSATNLAIKEKKPELADFKREIDYFVELYNKCNGIENEKILCRWLKINNKSFKQTLLNTICKFNQPILEEDYEGLLKTMYYLKEVRDKQYKIDGMFDPLKEIINLLEQYQVEFSEQTHQWLVELPESWGTVKKLAAQVKQLVAPLLAHQVDLIKKRLNYFDFKQRQYYLKFFDHKLFRPDCENVYENLDKINWEVNELESELETLKASAAIHELQVQDYKEINQLRRELRLLKCLWDYIIVITSSLDEWNTTTWKRIDVEAMDLECKKLIRELRLLDKECKSWKLFTYIEAQVKNMMSSLRAVSELQNPAIRDRHWQELMAETRVKFTMSDKTTLEDLLKLELHKYEEEVKNMVDKAVKEMAMEKMIKELTNTWVNLEFDKEKLNNADAIINIWFDVQRAWIHLESIFIDSDDIRKQLPEDTKRFEAIDRDFKELLKEMLANLNIVKATNKPKLLERLEELLIQLNVCEKALFNYLEMKRLAYPRFYFISSADLLDILSNELVCKHLSKLYDSISNLKWKLDSGKPTKLAFSLIAKDGEEMVMHGVCDCSGVVEVWLNRLTESMQKSVRYHFNQAVRSYDDKPREQWILDYPAQPALCGTQIWWTAEVNMAFARLEEGFESALKDYQKKQINQLNTLITILCGELTDNERQKIMTICTIDVHARDVVGKLITTRAENSSNFQWQSQLRHRWDDGIGDCFVNICDANFAYGYEYLGNVPRLVITPLTDRCYITLTQSLHLVMGGAPAGPAGTGKTETTKDLGRALGQMVYVFNCSEQLDYKSCGNIYKGLAQTGAWGCFDEFNRISVEVLSVVAVQVKCVLDGVKSRRKKFMFFGEELNLINTVGMFITMNPGYAGRTELPENLKTLFRPCAMVVPDFDLICEIMLVAEGFQKARLLARKFITLYSLCRELLSKQDHYDWGLRAIKSVLVVAGKLKRDDRQRPEDQVLMRALRDFNTPKIVTDDVPVFMGLIGDLFPALNVPRKRDIQFEKTVRQAALDLKMQPEDGFILKIVQLEELLNVRHSVFIVGMAGTGKTQVWKSLYRTYVNQKLKPCYNDLNPKAVSNDELFGIINPATREWKDGLLSILMRDQANMSGNGPKWIIFDGDIDPMWIESLNTVMDDNKVLTLASNERIALTKSMRLLFEISNLRTATPATVSRAGILYINPQDLGSNPFIISWIETRNNSERANLMILFDKYLPLLLEVSKIKFKKITPIPEICHLQMLCNLLDCLLINDNLPPECPKEWYELYFAFACIWSFGSTLFKDQLIDWRNEFSKWWLSEFKTIKFPSEGTVFDYYIDNETKKFVHWKNIVGKFQLDMDIPLQKKAQVMLVGSAGSGKSVIVTDKLSSLSDNYNVANIPFNYYTSSEMLQRILEKYLEKKAGRNYGPPGTKQLVYFIDDMNMPEVDAYGTVQPHTLIRQHLDYNHWYDRVKLTLKDIHNTQYVSCMNPTAGSFTIDPRLQRHFAVFAVSFPSQQALVTIYSQVLEQHFSNPAQKIDHKLHSVIEPLINTALYLHEKITSSFLPTATKFHYIFNLRDLSNLFQGYLFANGDTISNSTEAIRLYVHEASRVYCDKLVNFADKNAFEIIMHEALKKNISDIDESLVFEKPLIYCHFAEGMGDPKYMPIKEWSQLSKLLDEALTNYNELVSAMNLVMFEDAMYHVCRINRLLESPRGSVLLVGVGGSGKQSLSRLASFISGLEVFQVQLTKNYSISDLKLDLAELYLKAGLKSIGITFLMSDSQVAQENFLVVVNDMLASGEIVELFPDDEVDRIINTVRETHRADGHERELLEILHRSRKKATQMRVMFLASRNYFEEESQTVSGTGQFVNEVSKIYLENEKRHNYTTPKSFLEQISLYSKLLIDKINSFKSRITKLENGIIKLNSCAGQEEAKVAEIKERVSLRQKRCDEDLAKAEPAVRQAEAALDTLNKNNLTELKSLVTPPEAVAIVAQAVLVLFSPKGKIPKDRSWKACKAMMGGADAFLHALRTYDKENIQPEVVKAVQTYINDKEFDPDIIYSKSQAAAGLCSWVKNIMVFHYINLNVKPLRAALAQANAELKASLEKLVYLHQRLTELQKELDELGAKMSVALAEKQKCQDEADTTALTIDLANRLVNGLASEKIRWAKTIDILKSSCETVPGDMLLATAFISYVGCFTRQYRHDLINVYWLPFLEKLEPRIPRNSELNVLSLLTDDAQVAQWNNDGLPSDKMSTENATILLNSSRWPLIIDPQLQAIKWIKAMYKDNIIVLRLDQKNYLERIELAIVSGEIVLLENISETVDAVLDPILSRNLIKKGRAIKVGDKEIDYSPEFRLILQTKLSNPHYKPEIQAQTTLINFTVTKDGLEEQLLGDVVKVERPDLENTKAELTKQQNSYKITLKKLEDDLLQRLSAAGPNILSDVMLVINLETTKKMSDDIEIKATEAKITARKIDEARESYRPAASRASLLYFILNDLYKINMLYQFSLKAFSVVFNNAIKFAENSNNLKQRVQLLIDSITYLVFVYTSRGLFECDKLVFLLQMIIQILLNKNEISQSELDFLLRYPHDTDIVSPVDFLSNSGWGGIKFLSSCSSMPEFRNLDRDIEGAAKRWKKFVESETPEKEKFPQEWKSKSALQRLCIMRCLRIDRMTYAIRSFVEEKLGERFTETRSPAFEKSFEEMSSITPVFFILSPGVDPLKDVEKLGKKLGFTFDNNNFHNVSLGQGQELIAEEKMETAATNGHWVILQNIHLVKSWLPNLEKKMEQLSVNSHENYRLFMSAEPSIDPHESIIPQGILESAIKITNEPPTGMHANIHKALDNFNQETLDSCTKESEFKGILFALCYFHAVVAERRKFGAQGWNRIYPFNVGDLTISVSVLRNYLENNAKVPWEDLRYLVGEIMYGGHITDDWDRRLCRTYLLEYLQPDLIDGDLNLAPGFLAPANNILDKLPEEFNIADLMSKMEDRTPFVIVAFQECERMNILCQELRRSLKELELGLKGELTINAEMEDLQNYLLMDFVPPSWTVRAYPSSLGLTNWFADMLNRVAELSNWTSDFMSFLTAIMQQTARKNEWPLDSMCLHCDVMKKSRDEIATAPREGAYINGLYMEGAQWDTQFGVITDARLKDLYPQMPVVYIKAITQDKQELKNIYECPVYKTKSRGPTYVWTFNLRTKDKSTKWTLAGVAILLQECGENNINNNNINVTSYNHKIFLLNFKVGLLNCISMLDKFINTLFFYLNCVIAQNTLDLLLIIIQLINNQ</sequence>
<dbReference type="GO" id="GO:0007018">
    <property type="term" value="P:microtubule-based movement"/>
    <property type="evidence" value="ECO:0007669"/>
    <property type="project" value="InterPro"/>
</dbReference>
<evidence type="ECO:0000256" key="7">
    <source>
        <dbReference type="ARBA" id="ARBA00022840"/>
    </source>
</evidence>
<keyword evidence="4" id="KW-0493">Microtubule</keyword>
<feature type="domain" description="Dynein heavy chain ATP-binding dynein motor region" evidence="21">
    <location>
        <begin position="3316"/>
        <end position="3533"/>
    </location>
</feature>
<dbReference type="InterPro" id="IPR024743">
    <property type="entry name" value="Dynein_HC_stalk"/>
</dbReference>
<keyword evidence="3" id="KW-0963">Cytoplasm</keyword>
<dbReference type="InterPro" id="IPR041589">
    <property type="entry name" value="DNAH3_AAA_lid_1"/>
</dbReference>
<keyword evidence="10" id="KW-0969">Cilium</keyword>
<dbReference type="Gene3D" id="1.20.920.30">
    <property type="match status" value="1"/>
</dbReference>
<dbReference type="Gene3D" id="1.20.140.100">
    <property type="entry name" value="Dynein heavy chain, N-terminal domain 2"/>
    <property type="match status" value="1"/>
</dbReference>
<dbReference type="InterPro" id="IPR027417">
    <property type="entry name" value="P-loop_NTPase"/>
</dbReference>
<reference evidence="25" key="1">
    <citation type="submission" date="2021-04" db="EMBL/GenBank/DDBJ databases">
        <authorList>
            <person name="Chebbi M.A.C M."/>
        </authorList>
    </citation>
    <scope>NUCLEOTIDE SEQUENCE</scope>
</reference>
<keyword evidence="9 14" id="KW-0175">Coiled coil</keyword>
<dbReference type="InterPro" id="IPR043160">
    <property type="entry name" value="Dynein_C_barrel"/>
</dbReference>
<dbReference type="InterPro" id="IPR035706">
    <property type="entry name" value="AAA_9"/>
</dbReference>
<dbReference type="Gene3D" id="1.10.8.710">
    <property type="match status" value="1"/>
</dbReference>
<dbReference type="GO" id="GO:0097729">
    <property type="term" value="C:9+2 motile cilium"/>
    <property type="evidence" value="ECO:0007669"/>
    <property type="project" value="UniProtKB-ARBA"/>
</dbReference>
<evidence type="ECO:0000259" key="19">
    <source>
        <dbReference type="Pfam" id="PF12777"/>
    </source>
</evidence>
<evidence type="ECO:0000259" key="23">
    <source>
        <dbReference type="Pfam" id="PF17857"/>
    </source>
</evidence>